<dbReference type="PANTHER" id="PTHR34403">
    <property type="entry name" value="TOL-PAL SYSTEM PROTEIN TOLA"/>
    <property type="match status" value="1"/>
</dbReference>
<dbReference type="GeneID" id="8506695"/>
<organism evidence="4 5">
    <name type="scientific">Blastomyces gilchristii (strain SLH14081)</name>
    <name type="common">Blastomyces dermatitidis</name>
    <dbReference type="NCBI Taxonomy" id="559298"/>
    <lineage>
        <taxon>Eukaryota</taxon>
        <taxon>Fungi</taxon>
        <taxon>Dikarya</taxon>
        <taxon>Ascomycota</taxon>
        <taxon>Pezizomycotina</taxon>
        <taxon>Eurotiomycetes</taxon>
        <taxon>Eurotiomycetidae</taxon>
        <taxon>Onygenales</taxon>
        <taxon>Ajellomycetaceae</taxon>
        <taxon>Blastomyces</taxon>
    </lineage>
</organism>
<gene>
    <name evidence="4" type="ORF">BDBG_01844</name>
</gene>
<dbReference type="OrthoDB" id="8062037at2759"/>
<accession>A0A179UEN1</accession>
<name>A0A179UEN1_BLAGS</name>
<keyword evidence="1" id="KW-0479">Metal-binding</keyword>
<dbReference type="PROSITE" id="PS50089">
    <property type="entry name" value="ZF_RING_2"/>
    <property type="match status" value="1"/>
</dbReference>
<dbReference type="SUPFAM" id="SSF57850">
    <property type="entry name" value="RING/U-box"/>
    <property type="match status" value="1"/>
</dbReference>
<dbReference type="InterPro" id="IPR050972">
    <property type="entry name" value="SDr-like"/>
</dbReference>
<keyword evidence="5" id="KW-1185">Reference proteome</keyword>
<dbReference type="VEuPathDB" id="FungiDB:BDBG_01844"/>
<sequence>MMDFLSLSKRIREILENLENEVTNPRSAESAPSAPEVELCELLGVPLRSKDCACYAKAASTGRQCRGEISRQQRHMANLLLRSASRAFQKEGTDLKRLMELYERIPSYLLCQHHQQKLSSRLAVDWMLKTMHYQFVEPGMCQPCTKTSLEPIMEMLNSIGKRLMADGHLSAEACKAGHISFGEPDPEPEPELEPDPDPDPEPESESEPEPEPELEPEPEPRAEPEPEPKPKPKKHKPRSDIPAFYLCRYLNNLLLPHFNTLGRFSDRRARMPIVGDCQICMQRLRNKSLKKYWQYHNPVRSRDQQVKDPDYLTHCAQRCGQNFHAECMDEWIISCVKSRLPITCPNCRCQGPLVMPRKK</sequence>
<dbReference type="KEGG" id="bgh:BDBG_01844"/>
<evidence type="ECO:0000259" key="3">
    <source>
        <dbReference type="PROSITE" id="PS50089"/>
    </source>
</evidence>
<protein>
    <recommendedName>
        <fullName evidence="3">RING-type domain-containing protein</fullName>
    </recommendedName>
</protein>
<proteinExistence type="predicted"/>
<reference evidence="5" key="1">
    <citation type="journal article" date="2015" name="PLoS Genet.">
        <title>The dynamic genome and transcriptome of the human fungal pathogen Blastomyces and close relative Emmonsia.</title>
        <authorList>
            <person name="Munoz J.F."/>
            <person name="Gauthier G.M."/>
            <person name="Desjardins C.A."/>
            <person name="Gallo J.E."/>
            <person name="Holder J."/>
            <person name="Sullivan T.D."/>
            <person name="Marty A.J."/>
            <person name="Carmen J.C."/>
            <person name="Chen Z."/>
            <person name="Ding L."/>
            <person name="Gujja S."/>
            <person name="Magrini V."/>
            <person name="Misas E."/>
            <person name="Mitreva M."/>
            <person name="Priest M."/>
            <person name="Saif S."/>
            <person name="Whiston E.A."/>
            <person name="Young S."/>
            <person name="Zeng Q."/>
            <person name="Goldman W.E."/>
            <person name="Mardis E.R."/>
            <person name="Taylor J.W."/>
            <person name="McEwen J.G."/>
            <person name="Clay O.K."/>
            <person name="Klein B.S."/>
            <person name="Cuomo C.A."/>
        </authorList>
    </citation>
    <scope>NUCLEOTIDE SEQUENCE [LARGE SCALE GENOMIC DNA]</scope>
    <source>
        <strain evidence="5">SLH14081</strain>
    </source>
</reference>
<dbReference type="Proteomes" id="UP000002038">
    <property type="component" value="Unassembled WGS sequence"/>
</dbReference>
<dbReference type="PANTHER" id="PTHR34403:SF14">
    <property type="entry name" value="OS05G0225800 PROTEIN"/>
    <property type="match status" value="1"/>
</dbReference>
<dbReference type="RefSeq" id="XP_002627173.1">
    <property type="nucleotide sequence ID" value="XM_002627127.2"/>
</dbReference>
<dbReference type="EMBL" id="GG657450">
    <property type="protein sequence ID" value="OAT05451.1"/>
    <property type="molecule type" value="Genomic_DNA"/>
</dbReference>
<feature type="domain" description="RING-type" evidence="3">
    <location>
        <begin position="277"/>
        <end position="348"/>
    </location>
</feature>
<dbReference type="InterPro" id="IPR001841">
    <property type="entry name" value="Znf_RING"/>
</dbReference>
<keyword evidence="1" id="KW-0863">Zinc-finger</keyword>
<dbReference type="AlphaFoldDB" id="A0A179UEN1"/>
<feature type="compositionally biased region" description="Acidic residues" evidence="2">
    <location>
        <begin position="184"/>
        <end position="217"/>
    </location>
</feature>
<dbReference type="InterPro" id="IPR013083">
    <property type="entry name" value="Znf_RING/FYVE/PHD"/>
</dbReference>
<evidence type="ECO:0000313" key="4">
    <source>
        <dbReference type="EMBL" id="OAT05451.1"/>
    </source>
</evidence>
<keyword evidence="1" id="KW-0862">Zinc</keyword>
<dbReference type="Gene3D" id="3.30.40.10">
    <property type="entry name" value="Zinc/RING finger domain, C3HC4 (zinc finger)"/>
    <property type="match status" value="1"/>
</dbReference>
<feature type="compositionally biased region" description="Basic and acidic residues" evidence="2">
    <location>
        <begin position="218"/>
        <end position="230"/>
    </location>
</feature>
<evidence type="ECO:0000313" key="5">
    <source>
        <dbReference type="Proteomes" id="UP000002038"/>
    </source>
</evidence>
<feature type="region of interest" description="Disordered" evidence="2">
    <location>
        <begin position="178"/>
        <end position="238"/>
    </location>
</feature>
<dbReference type="GO" id="GO:0008270">
    <property type="term" value="F:zinc ion binding"/>
    <property type="evidence" value="ECO:0007669"/>
    <property type="project" value="UniProtKB-KW"/>
</dbReference>
<evidence type="ECO:0000256" key="2">
    <source>
        <dbReference type="SAM" id="MobiDB-lite"/>
    </source>
</evidence>
<evidence type="ECO:0000256" key="1">
    <source>
        <dbReference type="PROSITE-ProRule" id="PRU00175"/>
    </source>
</evidence>